<evidence type="ECO:0000259" key="4">
    <source>
        <dbReference type="PROSITE" id="PS51203"/>
    </source>
</evidence>
<feature type="domain" description="CS" evidence="4">
    <location>
        <begin position="43"/>
        <end position="146"/>
    </location>
</feature>
<gene>
    <name evidence="5" type="ORF">OMM_10004</name>
</gene>
<dbReference type="PROSITE" id="PS01031">
    <property type="entry name" value="SHSP"/>
    <property type="match status" value="1"/>
</dbReference>
<evidence type="ECO:0000313" key="6">
    <source>
        <dbReference type="Proteomes" id="UP000189670"/>
    </source>
</evidence>
<dbReference type="SUPFAM" id="SSF49764">
    <property type="entry name" value="HSP20-like chaperones"/>
    <property type="match status" value="1"/>
</dbReference>
<dbReference type="CDD" id="cd06464">
    <property type="entry name" value="ACD_sHsps-like"/>
    <property type="match status" value="1"/>
</dbReference>
<evidence type="ECO:0000256" key="2">
    <source>
        <dbReference type="RuleBase" id="RU003616"/>
    </source>
</evidence>
<proteinExistence type="inferred from homology"/>
<protein>
    <submittedName>
        <fullName evidence="5">Heat shock protein HSP20</fullName>
    </submittedName>
</protein>
<sequence>MAFTTIFQPTGYNRLYQYDILQNEMNRLFDSFFGGQRRGRRSAGFPALNVSQDTDNIYVTAELPGIDVNDVEINVNGDSLHIKGERKLPETGSNVRYHRQERGSGQFSRTIQLPFPVNTEKVSAEMKLGVLTISLPKADEAKPRKINIKTA</sequence>
<dbReference type="PANTHER" id="PTHR11527">
    <property type="entry name" value="HEAT-SHOCK PROTEIN 20 FAMILY MEMBER"/>
    <property type="match status" value="1"/>
</dbReference>
<dbReference type="Pfam" id="PF00011">
    <property type="entry name" value="HSP20"/>
    <property type="match status" value="1"/>
</dbReference>
<dbReference type="PROSITE" id="PS51203">
    <property type="entry name" value="CS"/>
    <property type="match status" value="1"/>
</dbReference>
<dbReference type="InterPro" id="IPR007052">
    <property type="entry name" value="CS_dom"/>
</dbReference>
<dbReference type="InterPro" id="IPR031107">
    <property type="entry name" value="Small_HSP"/>
</dbReference>
<evidence type="ECO:0000259" key="3">
    <source>
        <dbReference type="PROSITE" id="PS01031"/>
    </source>
</evidence>
<dbReference type="AlphaFoldDB" id="A0A1V1P2D4"/>
<name>A0A1V1P2D4_9BACT</name>
<dbReference type="Gene3D" id="2.60.40.790">
    <property type="match status" value="1"/>
</dbReference>
<organism evidence="5 6">
    <name type="scientific">Candidatus Magnetoglobus multicellularis str. Araruama</name>
    <dbReference type="NCBI Taxonomy" id="890399"/>
    <lineage>
        <taxon>Bacteria</taxon>
        <taxon>Pseudomonadati</taxon>
        <taxon>Thermodesulfobacteriota</taxon>
        <taxon>Desulfobacteria</taxon>
        <taxon>Desulfobacterales</taxon>
        <taxon>Desulfobacteraceae</taxon>
        <taxon>Candidatus Magnetoglobus</taxon>
    </lineage>
</organism>
<accession>A0A1V1P2D4</accession>
<comment type="similarity">
    <text evidence="1 2">Belongs to the small heat shock protein (HSP20) family.</text>
</comment>
<comment type="caution">
    <text evidence="5">The sequence shown here is derived from an EMBL/GenBank/DDBJ whole genome shotgun (WGS) entry which is preliminary data.</text>
</comment>
<dbReference type="InterPro" id="IPR002068">
    <property type="entry name" value="A-crystallin/Hsp20_dom"/>
</dbReference>
<feature type="domain" description="SHSP" evidence="3">
    <location>
        <begin position="39"/>
        <end position="151"/>
    </location>
</feature>
<dbReference type="EMBL" id="ATBP01000778">
    <property type="protein sequence ID" value="ETR68970.1"/>
    <property type="molecule type" value="Genomic_DNA"/>
</dbReference>
<reference evidence="6" key="1">
    <citation type="submission" date="2012-11" db="EMBL/GenBank/DDBJ databases">
        <authorList>
            <person name="Lucero-Rivera Y.E."/>
            <person name="Tovar-Ramirez D."/>
        </authorList>
    </citation>
    <scope>NUCLEOTIDE SEQUENCE [LARGE SCALE GENOMIC DNA]</scope>
    <source>
        <strain evidence="6">Araruama</strain>
    </source>
</reference>
<evidence type="ECO:0000256" key="1">
    <source>
        <dbReference type="PROSITE-ProRule" id="PRU00285"/>
    </source>
</evidence>
<keyword evidence="5" id="KW-0346">Stress response</keyword>
<dbReference type="InterPro" id="IPR008978">
    <property type="entry name" value="HSP20-like_chaperone"/>
</dbReference>
<evidence type="ECO:0000313" key="5">
    <source>
        <dbReference type="EMBL" id="ETR68970.1"/>
    </source>
</evidence>
<dbReference type="Proteomes" id="UP000189670">
    <property type="component" value="Unassembled WGS sequence"/>
</dbReference>